<evidence type="ECO:0008006" key="4">
    <source>
        <dbReference type="Google" id="ProtNLM"/>
    </source>
</evidence>
<dbReference type="EMBL" id="LNCU01000074">
    <property type="protein sequence ID" value="KWV53944.1"/>
    <property type="molecule type" value="Genomic_DNA"/>
</dbReference>
<evidence type="ECO:0000313" key="2">
    <source>
        <dbReference type="EMBL" id="KWV53944.1"/>
    </source>
</evidence>
<evidence type="ECO:0000313" key="3">
    <source>
        <dbReference type="Proteomes" id="UP000057737"/>
    </source>
</evidence>
<keyword evidence="1" id="KW-0472">Membrane</keyword>
<proteinExistence type="predicted"/>
<evidence type="ECO:0000256" key="1">
    <source>
        <dbReference type="SAM" id="Phobius"/>
    </source>
</evidence>
<protein>
    <recommendedName>
        <fullName evidence="4">Phage shock protein B</fullName>
    </recommendedName>
</protein>
<organism evidence="2 3">
    <name type="scientific">Bradyrhizobium macuxiense</name>
    <dbReference type="NCBI Taxonomy" id="1755647"/>
    <lineage>
        <taxon>Bacteria</taxon>
        <taxon>Pseudomonadati</taxon>
        <taxon>Pseudomonadota</taxon>
        <taxon>Alphaproteobacteria</taxon>
        <taxon>Hyphomicrobiales</taxon>
        <taxon>Nitrobacteraceae</taxon>
        <taxon>Bradyrhizobium</taxon>
    </lineage>
</organism>
<feature type="transmembrane region" description="Helical" evidence="1">
    <location>
        <begin position="12"/>
        <end position="32"/>
    </location>
</feature>
<keyword evidence="1" id="KW-1133">Transmembrane helix</keyword>
<keyword evidence="3" id="KW-1185">Reference proteome</keyword>
<dbReference type="Proteomes" id="UP000057737">
    <property type="component" value="Unassembled WGS sequence"/>
</dbReference>
<accession>A0A120FMJ8</accession>
<reference evidence="2 3" key="1">
    <citation type="submission" date="2015-11" db="EMBL/GenBank/DDBJ databases">
        <title>Draft Genome Sequence of the Strain BR 10303 (Bradyrhizobium sp.) isolated from nodules of Centrolobium paraense.</title>
        <authorList>
            <person name="Zelli J.E."/>
            <person name="Simoes-Araujo J.L."/>
            <person name="Barauna A.C."/>
            <person name="Silva K."/>
        </authorList>
    </citation>
    <scope>NUCLEOTIDE SEQUENCE [LARGE SCALE GENOMIC DNA]</scope>
    <source>
        <strain evidence="2 3">BR 10303</strain>
    </source>
</reference>
<comment type="caution">
    <text evidence="2">The sequence shown here is derived from an EMBL/GenBank/DDBJ whole genome shotgun (WGS) entry which is preliminary data.</text>
</comment>
<gene>
    <name evidence="2" type="ORF">AS156_08015</name>
</gene>
<keyword evidence="1" id="KW-0812">Transmembrane</keyword>
<name>A0A120FMJ8_9BRAD</name>
<dbReference type="AlphaFoldDB" id="A0A120FMJ8"/>
<sequence length="76" mass="8430">MNKAGGGSPSWVVGLIVSWLPFVVLVGVWVWLSRRHWRGSSGTSWVDLCERQVVETQRTNALLERIAAALEKHSAS</sequence>